<reference evidence="1" key="5">
    <citation type="journal article" date="2021" name="G3 (Bethesda)">
        <title>Aegilops tauschii genome assembly Aet v5.0 features greater sequence contiguity and improved annotation.</title>
        <authorList>
            <person name="Wang L."/>
            <person name="Zhu T."/>
            <person name="Rodriguez J.C."/>
            <person name="Deal K.R."/>
            <person name="Dubcovsky J."/>
            <person name="McGuire P.E."/>
            <person name="Lux T."/>
            <person name="Spannagl M."/>
            <person name="Mayer K.F.X."/>
            <person name="Baldrich P."/>
            <person name="Meyers B.C."/>
            <person name="Huo N."/>
            <person name="Gu Y.Q."/>
            <person name="Zhou H."/>
            <person name="Devos K.M."/>
            <person name="Bennetzen J.L."/>
            <person name="Unver T."/>
            <person name="Budak H."/>
            <person name="Gulick P.J."/>
            <person name="Galiba G."/>
            <person name="Kalapos B."/>
            <person name="Nelson D.R."/>
            <person name="Li P."/>
            <person name="You F.M."/>
            <person name="Luo M.C."/>
            <person name="Dvorak J."/>
        </authorList>
    </citation>
    <scope>NUCLEOTIDE SEQUENCE [LARGE SCALE GENOMIC DNA]</scope>
    <source>
        <strain evidence="1">cv. AL8/78</strain>
    </source>
</reference>
<reference evidence="1" key="4">
    <citation type="submission" date="2019-03" db="UniProtKB">
        <authorList>
            <consortium name="EnsemblPlants"/>
        </authorList>
    </citation>
    <scope>IDENTIFICATION</scope>
</reference>
<dbReference type="Gramene" id="AET7Gv20989400.7">
    <property type="protein sequence ID" value="AET7Gv20989400.7"/>
    <property type="gene ID" value="AET7Gv20989400"/>
</dbReference>
<dbReference type="Proteomes" id="UP000015105">
    <property type="component" value="Chromosome 7D"/>
</dbReference>
<proteinExistence type="predicted"/>
<organism evidence="1 2">
    <name type="scientific">Aegilops tauschii subsp. strangulata</name>
    <name type="common">Goatgrass</name>
    <dbReference type="NCBI Taxonomy" id="200361"/>
    <lineage>
        <taxon>Eukaryota</taxon>
        <taxon>Viridiplantae</taxon>
        <taxon>Streptophyta</taxon>
        <taxon>Embryophyta</taxon>
        <taxon>Tracheophyta</taxon>
        <taxon>Spermatophyta</taxon>
        <taxon>Magnoliopsida</taxon>
        <taxon>Liliopsida</taxon>
        <taxon>Poales</taxon>
        <taxon>Poaceae</taxon>
        <taxon>BOP clade</taxon>
        <taxon>Pooideae</taxon>
        <taxon>Triticodae</taxon>
        <taxon>Triticeae</taxon>
        <taxon>Triticinae</taxon>
        <taxon>Aegilops</taxon>
    </lineage>
</organism>
<dbReference type="AlphaFoldDB" id="A0A453SLV6"/>
<accession>A0A453SLV6</accession>
<reference evidence="2" key="1">
    <citation type="journal article" date="2014" name="Science">
        <title>Ancient hybridizations among the ancestral genomes of bread wheat.</title>
        <authorList>
            <consortium name="International Wheat Genome Sequencing Consortium,"/>
            <person name="Marcussen T."/>
            <person name="Sandve S.R."/>
            <person name="Heier L."/>
            <person name="Spannagl M."/>
            <person name="Pfeifer M."/>
            <person name="Jakobsen K.S."/>
            <person name="Wulff B.B."/>
            <person name="Steuernagel B."/>
            <person name="Mayer K.F."/>
            <person name="Olsen O.A."/>
        </authorList>
    </citation>
    <scope>NUCLEOTIDE SEQUENCE [LARGE SCALE GENOMIC DNA]</scope>
    <source>
        <strain evidence="2">cv. AL8/78</strain>
    </source>
</reference>
<dbReference type="EnsemblPlants" id="AET7Gv20989400.7">
    <property type="protein sequence ID" value="AET7Gv20989400.7"/>
    <property type="gene ID" value="AET7Gv20989400"/>
</dbReference>
<sequence>KVLVRVLRFMESGESPSGIFSNGDRLLWNNNGASNHKIQNNSDSSSVLVKTGALRWSISSYHSAPAYFWLHNAEIS</sequence>
<evidence type="ECO:0000313" key="1">
    <source>
        <dbReference type="EnsemblPlants" id="AET7Gv20989400.7"/>
    </source>
</evidence>
<keyword evidence="2" id="KW-1185">Reference proteome</keyword>
<protein>
    <submittedName>
        <fullName evidence="1">Uncharacterized protein</fullName>
    </submittedName>
</protein>
<name>A0A453SLV6_AEGTS</name>
<evidence type="ECO:0000313" key="2">
    <source>
        <dbReference type="Proteomes" id="UP000015105"/>
    </source>
</evidence>
<reference evidence="1" key="3">
    <citation type="journal article" date="2017" name="Nature">
        <title>Genome sequence of the progenitor of the wheat D genome Aegilops tauschii.</title>
        <authorList>
            <person name="Luo M.C."/>
            <person name="Gu Y.Q."/>
            <person name="Puiu D."/>
            <person name="Wang H."/>
            <person name="Twardziok S.O."/>
            <person name="Deal K.R."/>
            <person name="Huo N."/>
            <person name="Zhu T."/>
            <person name="Wang L."/>
            <person name="Wang Y."/>
            <person name="McGuire P.E."/>
            <person name="Liu S."/>
            <person name="Long H."/>
            <person name="Ramasamy R.K."/>
            <person name="Rodriguez J.C."/>
            <person name="Van S.L."/>
            <person name="Yuan L."/>
            <person name="Wang Z."/>
            <person name="Xia Z."/>
            <person name="Xiao L."/>
            <person name="Anderson O.D."/>
            <person name="Ouyang S."/>
            <person name="Liang Y."/>
            <person name="Zimin A.V."/>
            <person name="Pertea G."/>
            <person name="Qi P."/>
            <person name="Bennetzen J.L."/>
            <person name="Dai X."/>
            <person name="Dawson M.W."/>
            <person name="Muller H.G."/>
            <person name="Kugler K."/>
            <person name="Rivarola-Duarte L."/>
            <person name="Spannagl M."/>
            <person name="Mayer K.F.X."/>
            <person name="Lu F.H."/>
            <person name="Bevan M.W."/>
            <person name="Leroy P."/>
            <person name="Li P."/>
            <person name="You F.M."/>
            <person name="Sun Q."/>
            <person name="Liu Z."/>
            <person name="Lyons E."/>
            <person name="Wicker T."/>
            <person name="Salzberg S.L."/>
            <person name="Devos K.M."/>
            <person name="Dvorak J."/>
        </authorList>
    </citation>
    <scope>NUCLEOTIDE SEQUENCE [LARGE SCALE GENOMIC DNA]</scope>
    <source>
        <strain evidence="1">cv. AL8/78</strain>
    </source>
</reference>
<reference evidence="2" key="2">
    <citation type="journal article" date="2017" name="Nat. Plants">
        <title>The Aegilops tauschii genome reveals multiple impacts of transposons.</title>
        <authorList>
            <person name="Zhao G."/>
            <person name="Zou C."/>
            <person name="Li K."/>
            <person name="Wang K."/>
            <person name="Li T."/>
            <person name="Gao L."/>
            <person name="Zhang X."/>
            <person name="Wang H."/>
            <person name="Yang Z."/>
            <person name="Liu X."/>
            <person name="Jiang W."/>
            <person name="Mao L."/>
            <person name="Kong X."/>
            <person name="Jiao Y."/>
            <person name="Jia J."/>
        </authorList>
    </citation>
    <scope>NUCLEOTIDE SEQUENCE [LARGE SCALE GENOMIC DNA]</scope>
    <source>
        <strain evidence="2">cv. AL8/78</strain>
    </source>
</reference>